<reference evidence="2 3" key="1">
    <citation type="journal article" date="2024" name="IMA Fungus">
        <title>IMA Genome - F19 : A genome assembly and annotation guide to empower mycologists, including annotated draft genome sequences of Ceratocystis pirilliformis, Diaporthe australafricana, Fusarium ophioides, Paecilomyces lecythidis, and Sporothrix stenoceras.</title>
        <authorList>
            <person name="Aylward J."/>
            <person name="Wilson A.M."/>
            <person name="Visagie C.M."/>
            <person name="Spraker J."/>
            <person name="Barnes I."/>
            <person name="Buitendag C."/>
            <person name="Ceriani C."/>
            <person name="Del Mar Angel L."/>
            <person name="du Plessis D."/>
            <person name="Fuchs T."/>
            <person name="Gasser K."/>
            <person name="Kramer D."/>
            <person name="Li W."/>
            <person name="Munsamy K."/>
            <person name="Piso A."/>
            <person name="Price J.L."/>
            <person name="Sonnekus B."/>
            <person name="Thomas C."/>
            <person name="van der Nest A."/>
            <person name="van Dijk A."/>
            <person name="van Heerden A."/>
            <person name="van Vuuren N."/>
            <person name="Yilmaz N."/>
            <person name="Duong T.A."/>
            <person name="van der Merwe N.A."/>
            <person name="Wingfield M.J."/>
            <person name="Wingfield B.D."/>
        </authorList>
    </citation>
    <scope>NUCLEOTIDE SEQUENCE [LARGE SCALE GENOMIC DNA]</scope>
    <source>
        <strain evidence="2 3">CMW 18300</strain>
    </source>
</reference>
<dbReference type="PANTHER" id="PTHR36183">
    <property type="entry name" value="BETA-GLUCURONIDASE"/>
    <property type="match status" value="1"/>
</dbReference>
<dbReference type="Gene3D" id="3.20.20.80">
    <property type="entry name" value="Glycosidases"/>
    <property type="match status" value="1"/>
</dbReference>
<dbReference type="InterPro" id="IPR031728">
    <property type="entry name" value="GlcAase_C"/>
</dbReference>
<keyword evidence="3" id="KW-1185">Reference proteome</keyword>
<gene>
    <name evidence="2" type="ORF">Daus18300_014053</name>
</gene>
<organism evidence="2 3">
    <name type="scientific">Diaporthe australafricana</name>
    <dbReference type="NCBI Taxonomy" id="127596"/>
    <lineage>
        <taxon>Eukaryota</taxon>
        <taxon>Fungi</taxon>
        <taxon>Dikarya</taxon>
        <taxon>Ascomycota</taxon>
        <taxon>Pezizomycotina</taxon>
        <taxon>Sordariomycetes</taxon>
        <taxon>Sordariomycetidae</taxon>
        <taxon>Diaporthales</taxon>
        <taxon>Diaporthaceae</taxon>
        <taxon>Diaporthe</taxon>
    </lineage>
</organism>
<evidence type="ECO:0000313" key="3">
    <source>
        <dbReference type="Proteomes" id="UP001583177"/>
    </source>
</evidence>
<name>A0ABR3VWV7_9PEZI</name>
<protein>
    <recommendedName>
        <fullName evidence="1">Beta-glucuronidase C-terminal domain-containing protein</fullName>
    </recommendedName>
</protein>
<dbReference type="InterPro" id="IPR052974">
    <property type="entry name" value="GH79_Enzymes"/>
</dbReference>
<dbReference type="InterPro" id="IPR013780">
    <property type="entry name" value="Glyco_hydro_b"/>
</dbReference>
<feature type="domain" description="Beta-glucuronidase C-terminal" evidence="1">
    <location>
        <begin position="346"/>
        <end position="446"/>
    </location>
</feature>
<dbReference type="InterPro" id="IPR017853">
    <property type="entry name" value="GH"/>
</dbReference>
<evidence type="ECO:0000313" key="2">
    <source>
        <dbReference type="EMBL" id="KAL1847112.1"/>
    </source>
</evidence>
<comment type="caution">
    <text evidence="2">The sequence shown here is derived from an EMBL/GenBank/DDBJ whole genome shotgun (WGS) entry which is preliminary data.</text>
</comment>
<evidence type="ECO:0000259" key="1">
    <source>
        <dbReference type="Pfam" id="PF16862"/>
    </source>
</evidence>
<dbReference type="EMBL" id="JAWRVE010000250">
    <property type="protein sequence ID" value="KAL1847112.1"/>
    <property type="molecule type" value="Genomic_DNA"/>
</dbReference>
<dbReference type="Gene3D" id="2.60.40.1180">
    <property type="entry name" value="Golgi alpha-mannosidase II"/>
    <property type="match status" value="1"/>
</dbReference>
<dbReference type="Proteomes" id="UP001583177">
    <property type="component" value="Unassembled WGS sequence"/>
</dbReference>
<sequence length="449" mass="48596">MLQNLGDIAGSYPIIRAGGTTQNRATYLPNQTEALIARFSTPGADQPASLTVGPAWFESFQQFPDGTRYIYGLNFHDGEEGKAQTVLQAGAAYRGIGKALYGFEIGNEVNDQWTEFADAIGKDALGEDDAELQPLFQGCAFTAPRDIDPGNTSVWNIESVLRLGMPRSGRLKTVADHDYMGANCEGTTKIPTIKGNILDHHHMTSLMWYHEYLGNFSVSQGVPYVLGETNSISCQGKPFVSDVFAAALWAVDYVLYVATLQVSRLYFHMGSAYRYAPWQPITINGTEPFAKPLYYGNLFTASAISGGNKQVQMLLNETYLTAYAVFDAGSNGSTAASNQETTATQPKLTSLALLNLNVYNSTFTTPRPYINFDFTLPAVNSSAGSSNAQVHRLTAPGVEIAANVTFAGQYVDNKSGVITGEKIVEDVEDLGDGKARVRVGDGEALLITF</sequence>
<proteinExistence type="predicted"/>
<dbReference type="SUPFAM" id="SSF51445">
    <property type="entry name" value="(Trans)glycosidases"/>
    <property type="match status" value="1"/>
</dbReference>
<dbReference type="Pfam" id="PF16862">
    <property type="entry name" value="Glyco_hydro_79C"/>
    <property type="match status" value="1"/>
</dbReference>
<accession>A0ABR3VWV7</accession>
<dbReference type="PANTHER" id="PTHR36183:SF2">
    <property type="entry name" value="BETA-GLUCURONIDASE C-TERMINAL DOMAIN-CONTAINING PROTEIN"/>
    <property type="match status" value="1"/>
</dbReference>